<reference evidence="2 3" key="1">
    <citation type="submission" date="2024-06" db="EMBL/GenBank/DDBJ databases">
        <title>A chromosome level genome sequence of Diviner's sage (Salvia divinorum).</title>
        <authorList>
            <person name="Ford S.A."/>
            <person name="Ro D.-K."/>
            <person name="Ness R.W."/>
            <person name="Phillips M.A."/>
        </authorList>
    </citation>
    <scope>NUCLEOTIDE SEQUENCE [LARGE SCALE GENOMIC DNA]</scope>
    <source>
        <strain evidence="2">SAF-2024a</strain>
        <tissue evidence="2">Leaf</tissue>
    </source>
</reference>
<gene>
    <name evidence="2" type="ORF">AAHA92_31466</name>
</gene>
<organism evidence="2 3">
    <name type="scientific">Salvia divinorum</name>
    <name type="common">Maria pastora</name>
    <name type="synonym">Diviner's sage</name>
    <dbReference type="NCBI Taxonomy" id="28513"/>
    <lineage>
        <taxon>Eukaryota</taxon>
        <taxon>Viridiplantae</taxon>
        <taxon>Streptophyta</taxon>
        <taxon>Embryophyta</taxon>
        <taxon>Tracheophyta</taxon>
        <taxon>Spermatophyta</taxon>
        <taxon>Magnoliopsida</taxon>
        <taxon>eudicotyledons</taxon>
        <taxon>Gunneridae</taxon>
        <taxon>Pentapetalae</taxon>
        <taxon>asterids</taxon>
        <taxon>lamiids</taxon>
        <taxon>Lamiales</taxon>
        <taxon>Lamiaceae</taxon>
        <taxon>Nepetoideae</taxon>
        <taxon>Mentheae</taxon>
        <taxon>Salviinae</taxon>
        <taxon>Salvia</taxon>
        <taxon>Salvia subgen. Calosphace</taxon>
    </lineage>
</organism>
<dbReference type="Proteomes" id="UP001567538">
    <property type="component" value="Unassembled WGS sequence"/>
</dbReference>
<keyword evidence="1" id="KW-0812">Transmembrane</keyword>
<evidence type="ECO:0000313" key="2">
    <source>
        <dbReference type="EMBL" id="KAL1534064.1"/>
    </source>
</evidence>
<dbReference type="AlphaFoldDB" id="A0ABD1FQH4"/>
<evidence type="ECO:0000313" key="3">
    <source>
        <dbReference type="Proteomes" id="UP001567538"/>
    </source>
</evidence>
<keyword evidence="1" id="KW-0472">Membrane</keyword>
<feature type="transmembrane region" description="Helical" evidence="1">
    <location>
        <begin position="96"/>
        <end position="115"/>
    </location>
</feature>
<sequence length="117" mass="13200">MAPKDWRCRLVRSVTGSERRTTAAWHDGSAVAATTACRNSEKQRQRWLICEVGDQAAWKRSSLIPIEAAPSDLDILNICKLLLLEMDRTKPVKQRHTFISCFIIACCSTIVYGRYGS</sequence>
<dbReference type="EMBL" id="JBEAFC010000013">
    <property type="protein sequence ID" value="KAL1534064.1"/>
    <property type="molecule type" value="Genomic_DNA"/>
</dbReference>
<proteinExistence type="predicted"/>
<keyword evidence="1" id="KW-1133">Transmembrane helix</keyword>
<protein>
    <submittedName>
        <fullName evidence="2">Uncharacterized protein</fullName>
    </submittedName>
</protein>
<evidence type="ECO:0000256" key="1">
    <source>
        <dbReference type="SAM" id="Phobius"/>
    </source>
</evidence>
<name>A0ABD1FQH4_SALDI</name>
<comment type="caution">
    <text evidence="2">The sequence shown here is derived from an EMBL/GenBank/DDBJ whole genome shotgun (WGS) entry which is preliminary data.</text>
</comment>
<keyword evidence="3" id="KW-1185">Reference proteome</keyword>
<accession>A0ABD1FQH4</accession>